<dbReference type="InterPro" id="IPR003726">
    <property type="entry name" value="HCY_dom"/>
</dbReference>
<dbReference type="PANTHER" id="PTHR11103">
    <property type="entry name" value="SLR1189 PROTEIN"/>
    <property type="match status" value="1"/>
</dbReference>
<dbReference type="GO" id="GO:0032259">
    <property type="term" value="P:methylation"/>
    <property type="evidence" value="ECO:0007669"/>
    <property type="project" value="UniProtKB-KW"/>
</dbReference>
<keyword evidence="2 4" id="KW-0808">Transferase</keyword>
<comment type="caution">
    <text evidence="6">The sequence shown here is derived from an EMBL/GenBank/DDBJ whole genome shotgun (WGS) entry which is preliminary data.</text>
</comment>
<proteinExistence type="predicted"/>
<evidence type="ECO:0000259" key="5">
    <source>
        <dbReference type="PROSITE" id="PS50970"/>
    </source>
</evidence>
<feature type="binding site" evidence="3 4">
    <location>
        <position position="281"/>
    </location>
    <ligand>
        <name>Zn(2+)</name>
        <dbReference type="ChEBI" id="CHEBI:29105"/>
    </ligand>
</feature>
<dbReference type="PANTHER" id="PTHR11103:SF18">
    <property type="entry name" value="SLR1189 PROTEIN"/>
    <property type="match status" value="1"/>
</dbReference>
<name>A0A4Q1C524_9BACT</name>
<dbReference type="Pfam" id="PF02574">
    <property type="entry name" value="S-methyl_trans"/>
    <property type="match status" value="1"/>
</dbReference>
<dbReference type="PIRSF" id="PIRSF037505">
    <property type="entry name" value="Betaine_HMT"/>
    <property type="match status" value="1"/>
</dbReference>
<reference evidence="6 7" key="1">
    <citation type="submission" date="2019-01" db="EMBL/GenBank/DDBJ databases">
        <title>Lacunisphaera sp. strain TWA-58.</title>
        <authorList>
            <person name="Chen W.-M."/>
        </authorList>
    </citation>
    <scope>NUCLEOTIDE SEQUENCE [LARGE SCALE GENOMIC DNA]</scope>
    <source>
        <strain evidence="6 7">TWA-58</strain>
    </source>
</reference>
<dbReference type="InterPro" id="IPR036589">
    <property type="entry name" value="HCY_dom_sf"/>
</dbReference>
<dbReference type="SUPFAM" id="SSF82282">
    <property type="entry name" value="Homocysteine S-methyltransferase"/>
    <property type="match status" value="1"/>
</dbReference>
<dbReference type="GO" id="GO:0008168">
    <property type="term" value="F:methyltransferase activity"/>
    <property type="evidence" value="ECO:0007669"/>
    <property type="project" value="UniProtKB-UniRule"/>
</dbReference>
<feature type="binding site" evidence="3 4">
    <location>
        <position position="214"/>
    </location>
    <ligand>
        <name>Zn(2+)</name>
        <dbReference type="ChEBI" id="CHEBI:29105"/>
    </ligand>
</feature>
<evidence type="ECO:0000256" key="1">
    <source>
        <dbReference type="ARBA" id="ARBA00022603"/>
    </source>
</evidence>
<evidence type="ECO:0000256" key="2">
    <source>
        <dbReference type="ARBA" id="ARBA00022679"/>
    </source>
</evidence>
<organism evidence="6 7">
    <name type="scientific">Oleiharenicola lentus</name>
    <dbReference type="NCBI Taxonomy" id="2508720"/>
    <lineage>
        <taxon>Bacteria</taxon>
        <taxon>Pseudomonadati</taxon>
        <taxon>Verrucomicrobiota</taxon>
        <taxon>Opitutia</taxon>
        <taxon>Opitutales</taxon>
        <taxon>Opitutaceae</taxon>
        <taxon>Oleiharenicola</taxon>
    </lineage>
</organism>
<gene>
    <name evidence="6" type="ORF">ESB00_17670</name>
</gene>
<dbReference type="RefSeq" id="WP_129049266.1">
    <property type="nucleotide sequence ID" value="NZ_SDHX01000002.1"/>
</dbReference>
<dbReference type="Gene3D" id="3.20.20.330">
    <property type="entry name" value="Homocysteine-binding-like domain"/>
    <property type="match status" value="1"/>
</dbReference>
<accession>A0A4Q1C524</accession>
<comment type="cofactor">
    <cofactor evidence="3">
        <name>Zn(2+)</name>
        <dbReference type="ChEBI" id="CHEBI:29105"/>
    </cofactor>
    <text evidence="3">Binds 1 zinc ion per subunit.</text>
</comment>
<dbReference type="AlphaFoldDB" id="A0A4Q1C524"/>
<keyword evidence="3 4" id="KW-0479">Metal-binding</keyword>
<keyword evidence="7" id="KW-1185">Reference proteome</keyword>
<dbReference type="OrthoDB" id="9803687at2"/>
<sequence length="303" mass="31814">MNQPPLLEALATRRLVCDGAMGTQLFLAGLESGACGEAWNLTHPDRVLAIQRRYADAGADCIISNSFGGSRIMLRRHGHEAELAAINAAAVRITREAFGGRPGYVLGDIGPLGALLEPYGELTEAEARSALEEQATALVKAGADAIIIETQTGLEELGLAIDAAKAAGSSCIIASLAYDLSMDGTFYKTMMGVSPEQAAEFIQERGAHIAALNCGTGMDMKGAAMVGKLYRENCSLPVMVQPNAGLPVLENLKAVYKQLPADMAKDVPEVLATGISIIGSCCGSTPDHTRAIRGVVEAFNRPQ</sequence>
<keyword evidence="1 4" id="KW-0489">Methyltransferase</keyword>
<dbReference type="EMBL" id="SDHX01000002">
    <property type="protein sequence ID" value="RXK53522.1"/>
    <property type="molecule type" value="Genomic_DNA"/>
</dbReference>
<dbReference type="PROSITE" id="PS50970">
    <property type="entry name" value="HCY"/>
    <property type="match status" value="1"/>
</dbReference>
<dbReference type="Proteomes" id="UP000290218">
    <property type="component" value="Unassembled WGS sequence"/>
</dbReference>
<evidence type="ECO:0000256" key="3">
    <source>
        <dbReference type="PIRSR" id="PIRSR037505-2"/>
    </source>
</evidence>
<feature type="domain" description="Hcy-binding" evidence="5">
    <location>
        <begin position="3"/>
        <end position="296"/>
    </location>
</feature>
<evidence type="ECO:0000313" key="6">
    <source>
        <dbReference type="EMBL" id="RXK53522.1"/>
    </source>
</evidence>
<evidence type="ECO:0000313" key="7">
    <source>
        <dbReference type="Proteomes" id="UP000290218"/>
    </source>
</evidence>
<dbReference type="GO" id="GO:0008270">
    <property type="term" value="F:zinc ion binding"/>
    <property type="evidence" value="ECO:0007669"/>
    <property type="project" value="InterPro"/>
</dbReference>
<protein>
    <submittedName>
        <fullName evidence="6">Homocysteine methyltransferase</fullName>
    </submittedName>
</protein>
<dbReference type="GO" id="GO:0009086">
    <property type="term" value="P:methionine biosynthetic process"/>
    <property type="evidence" value="ECO:0007669"/>
    <property type="project" value="InterPro"/>
</dbReference>
<evidence type="ECO:0000256" key="4">
    <source>
        <dbReference type="PROSITE-ProRule" id="PRU00333"/>
    </source>
</evidence>
<dbReference type="InterPro" id="IPR017226">
    <property type="entry name" value="BHMT-like"/>
</dbReference>
<feature type="binding site" evidence="3 4">
    <location>
        <position position="282"/>
    </location>
    <ligand>
        <name>Zn(2+)</name>
        <dbReference type="ChEBI" id="CHEBI:29105"/>
    </ligand>
</feature>
<keyword evidence="3 4" id="KW-0862">Zinc</keyword>